<dbReference type="Proteomes" id="UP000649604">
    <property type="component" value="Unassembled WGS sequence"/>
</dbReference>
<dbReference type="Pfam" id="PF05597">
    <property type="entry name" value="Phasin"/>
    <property type="match status" value="1"/>
</dbReference>
<reference evidence="2" key="1">
    <citation type="submission" date="2019-11" db="EMBL/GenBank/DDBJ databases">
        <title>Microbial mats filling the niche in hypersaline microbial mats.</title>
        <authorList>
            <person name="Wong H.L."/>
            <person name="Macleod F.I."/>
            <person name="White R.A. III"/>
            <person name="Burns B.P."/>
        </authorList>
    </citation>
    <scope>NUCLEOTIDE SEQUENCE</scope>
    <source>
        <strain evidence="2">Rbin_158</strain>
    </source>
</reference>
<evidence type="ECO:0008006" key="4">
    <source>
        <dbReference type="Google" id="ProtNLM"/>
    </source>
</evidence>
<keyword evidence="1" id="KW-0175">Coiled coil</keyword>
<evidence type="ECO:0000313" key="2">
    <source>
        <dbReference type="EMBL" id="MBD3323464.1"/>
    </source>
</evidence>
<dbReference type="PANTHER" id="PTHR38664:SF1">
    <property type="entry name" value="SLR0058 PROTEIN"/>
    <property type="match status" value="1"/>
</dbReference>
<accession>A0A9D5JSX9</accession>
<name>A0A9D5JSX9_9BACT</name>
<gene>
    <name evidence="2" type="ORF">GF339_02700</name>
</gene>
<comment type="caution">
    <text evidence="2">The sequence shown here is derived from an EMBL/GenBank/DDBJ whole genome shotgun (WGS) entry which is preliminary data.</text>
</comment>
<evidence type="ECO:0000256" key="1">
    <source>
        <dbReference type="SAM" id="Coils"/>
    </source>
</evidence>
<sequence length="112" mass="12765">MFDIIKKSLYAGIGALALTEEKMQEVVDEFVDKGKLTQKEGETLVEELQDVIQENKTKLSKMIDERVKDLLDELDVAMKKDVADLEKQIQKDVTKLEKRVAALEKQAKADKK</sequence>
<dbReference type="AlphaFoldDB" id="A0A9D5JSX9"/>
<dbReference type="EMBL" id="WJJP01000080">
    <property type="protein sequence ID" value="MBD3323464.1"/>
    <property type="molecule type" value="Genomic_DNA"/>
</dbReference>
<organism evidence="2 3">
    <name type="scientific">candidate division KSB3 bacterium</name>
    <dbReference type="NCBI Taxonomy" id="2044937"/>
    <lineage>
        <taxon>Bacteria</taxon>
        <taxon>candidate division KSB3</taxon>
    </lineage>
</organism>
<proteinExistence type="predicted"/>
<protein>
    <recommendedName>
        <fullName evidence="4">Polyhydroxyalkanoate synthesis regulator</fullName>
    </recommendedName>
</protein>
<dbReference type="PANTHER" id="PTHR38664">
    <property type="entry name" value="SLR0058 PROTEIN"/>
    <property type="match status" value="1"/>
</dbReference>
<dbReference type="InterPro" id="IPR008769">
    <property type="entry name" value="PhaF_PhaI"/>
</dbReference>
<evidence type="ECO:0000313" key="3">
    <source>
        <dbReference type="Proteomes" id="UP000649604"/>
    </source>
</evidence>
<feature type="coiled-coil region" evidence="1">
    <location>
        <begin position="45"/>
        <end position="106"/>
    </location>
</feature>